<organism evidence="2 3">
    <name type="scientific">Candidatus Daviesbacteria bacterium GW2011_GWA1_42_6</name>
    <dbReference type="NCBI Taxonomy" id="1618420"/>
    <lineage>
        <taxon>Bacteria</taxon>
        <taxon>Candidatus Daviesiibacteriota</taxon>
    </lineage>
</organism>
<dbReference type="Proteomes" id="UP000034135">
    <property type="component" value="Unassembled WGS sequence"/>
</dbReference>
<dbReference type="InterPro" id="IPR007712">
    <property type="entry name" value="RelE/ParE_toxin"/>
</dbReference>
<dbReference type="SUPFAM" id="SSF143011">
    <property type="entry name" value="RelE-like"/>
    <property type="match status" value="1"/>
</dbReference>
<dbReference type="NCBIfam" id="TIGR02385">
    <property type="entry name" value="RelE_StbE"/>
    <property type="match status" value="1"/>
</dbReference>
<name>A0A0G1AWV7_9BACT</name>
<evidence type="ECO:0008006" key="4">
    <source>
        <dbReference type="Google" id="ProtNLM"/>
    </source>
</evidence>
<accession>A0A0G1AWV7</accession>
<evidence type="ECO:0000256" key="1">
    <source>
        <dbReference type="ARBA" id="ARBA00022649"/>
    </source>
</evidence>
<dbReference type="AlphaFoldDB" id="A0A0G1AWV7"/>
<evidence type="ECO:0000313" key="2">
    <source>
        <dbReference type="EMBL" id="KKS65444.1"/>
    </source>
</evidence>
<protein>
    <recommendedName>
        <fullName evidence="4">Plasmid stabilization system</fullName>
    </recommendedName>
</protein>
<dbReference type="InterPro" id="IPR035093">
    <property type="entry name" value="RelE/ParE_toxin_dom_sf"/>
</dbReference>
<gene>
    <name evidence="2" type="ORF">UV33_C0003G0012</name>
</gene>
<keyword evidence="1" id="KW-1277">Toxin-antitoxin system</keyword>
<dbReference type="EMBL" id="LCEB01000003">
    <property type="protein sequence ID" value="KKS65444.1"/>
    <property type="molecule type" value="Genomic_DNA"/>
</dbReference>
<comment type="caution">
    <text evidence="2">The sequence shown here is derived from an EMBL/GenBank/DDBJ whole genome shotgun (WGS) entry which is preliminary data.</text>
</comment>
<dbReference type="Gene3D" id="3.30.2310.20">
    <property type="entry name" value="RelE-like"/>
    <property type="match status" value="1"/>
</dbReference>
<sequence length="91" mass="10707">MKPMRPKQILYTSHFLRQIKKIPGEEKKLLGKFEKIFRQDCFDCRLKTHKLSGKLDGFWACSVSYKTRILFEVGKDNVVTLNDIGSHDIYK</sequence>
<evidence type="ECO:0000313" key="3">
    <source>
        <dbReference type="Proteomes" id="UP000034135"/>
    </source>
</evidence>
<reference evidence="2 3" key="1">
    <citation type="journal article" date="2015" name="Nature">
        <title>rRNA introns, odd ribosomes, and small enigmatic genomes across a large radiation of phyla.</title>
        <authorList>
            <person name="Brown C.T."/>
            <person name="Hug L.A."/>
            <person name="Thomas B.C."/>
            <person name="Sharon I."/>
            <person name="Castelle C.J."/>
            <person name="Singh A."/>
            <person name="Wilkins M.J."/>
            <person name="Williams K.H."/>
            <person name="Banfield J.F."/>
        </authorList>
    </citation>
    <scope>NUCLEOTIDE SEQUENCE [LARGE SCALE GENOMIC DNA]</scope>
</reference>
<proteinExistence type="predicted"/>